<keyword evidence="6" id="KW-1185">Reference proteome</keyword>
<evidence type="ECO:0000256" key="3">
    <source>
        <dbReference type="ARBA" id="ARBA00022483"/>
    </source>
</evidence>
<evidence type="ECO:0000256" key="2">
    <source>
        <dbReference type="ARBA" id="ARBA00022448"/>
    </source>
</evidence>
<dbReference type="PANTHER" id="PTHR21292:SF1">
    <property type="entry name" value="EXOCYST COMPLEX COMPONENT 3"/>
    <property type="match status" value="1"/>
</dbReference>
<evidence type="ECO:0000313" key="5">
    <source>
        <dbReference type="EMBL" id="KAG0269224.1"/>
    </source>
</evidence>
<evidence type="ECO:0000256" key="4">
    <source>
        <dbReference type="SAM" id="Coils"/>
    </source>
</evidence>
<dbReference type="PANTHER" id="PTHR21292">
    <property type="entry name" value="EXOCYST COMPLEX COMPONENT SEC6-RELATED"/>
    <property type="match status" value="1"/>
</dbReference>
<accession>A0A9P6QK49</accession>
<evidence type="ECO:0000313" key="6">
    <source>
        <dbReference type="Proteomes" id="UP000807716"/>
    </source>
</evidence>
<sequence length="759" mass="87043">MVDAKSGKSSKSIISLSADNAKVAIVAGMLKHPDDLSTLVAIRQKLAREKAIVDQQLKIGVQNQMEETREALDILGTTKEQVLGIRSNMRNIDALCGDAQGLIKDYGRIKKISQTHQNFVATQTLVNNLQELYEDLRKIEDRMESDRNALLGPASNLLMVHFSLHKLEELRDSTLYQARNEPLDVTSTLKKYFERLDNVIEGFNDYLMELSRRMLDLIQHKQGSVIVRVIKIIESEEMLDAKVAATTNKSERRVSIQGLALTNKKNEKPPRKVKSLRSRFFDVLHDQVSQKFKLLLDNVAKDPYECLDATTGFVFPDLELVYDELVPRTPSNYKIFPFFVLEYHRHIHDLTNRIVALPDLEGRLILHLLRFVREYYAQMDQKLGVTEELLEPQLLGGNEQGLLDEYLRLVRNLMTSWTSNLLKLNVEQFQALEKPPERDAGKYHMGMATDLYQMVNQQLEAASESKLPKVLEQVMTECIKSLDACQSQWKTVLVESKDMFDRSGFEDYVIAVTNDQIKCAEFINTIIDRIEGEPLLRPQRKVVESTVESLNKSMDGFFDVATQGTNLLLDNIFTVIKVAVGELYTAEWYDKGSSMGTIIDTLQDFSADYKQTMNDFMFAKMMEWMLERLVVAMIDGLRQKGIKLDPDQDLSGRLAADRRQAVNFFGQFMPPAKTREFMQPLELLHDFCCCTVRTATLKLIPLHRQYQDLPQSLIEDVVRKRTDFDRSTVKSVLEDVRKRFADNPLERGREATVFAKVKQ</sequence>
<dbReference type="EMBL" id="JAAAJB010000031">
    <property type="protein sequence ID" value="KAG0269224.1"/>
    <property type="molecule type" value="Genomic_DNA"/>
</dbReference>
<dbReference type="GO" id="GO:0051601">
    <property type="term" value="P:exocyst localization"/>
    <property type="evidence" value="ECO:0007669"/>
    <property type="project" value="TreeGrafter"/>
</dbReference>
<keyword evidence="4" id="KW-0175">Coiled coil</keyword>
<dbReference type="GO" id="GO:0006887">
    <property type="term" value="P:exocytosis"/>
    <property type="evidence" value="ECO:0007669"/>
    <property type="project" value="UniProtKB-KW"/>
</dbReference>
<reference evidence="5" key="1">
    <citation type="journal article" date="2020" name="Fungal Divers.">
        <title>Resolving the Mortierellaceae phylogeny through synthesis of multi-gene phylogenetics and phylogenomics.</title>
        <authorList>
            <person name="Vandepol N."/>
            <person name="Liber J."/>
            <person name="Desiro A."/>
            <person name="Na H."/>
            <person name="Kennedy M."/>
            <person name="Barry K."/>
            <person name="Grigoriev I.V."/>
            <person name="Miller A.N."/>
            <person name="O'Donnell K."/>
            <person name="Stajich J.E."/>
            <person name="Bonito G."/>
        </authorList>
    </citation>
    <scope>NUCLEOTIDE SEQUENCE</scope>
    <source>
        <strain evidence="5">BC1065</strain>
    </source>
</reference>
<dbReference type="Proteomes" id="UP000807716">
    <property type="component" value="Unassembled WGS sequence"/>
</dbReference>
<dbReference type="OrthoDB" id="190098at2759"/>
<keyword evidence="2" id="KW-0813">Transport</keyword>
<name>A0A9P6QK49_9FUNG</name>
<evidence type="ECO:0000256" key="1">
    <source>
        <dbReference type="ARBA" id="ARBA00009447"/>
    </source>
</evidence>
<dbReference type="Gene3D" id="1.10.357.70">
    <property type="entry name" value="Exocyst complex component Sec6, C-terminal domain"/>
    <property type="match status" value="1"/>
</dbReference>
<dbReference type="GO" id="GO:0000145">
    <property type="term" value="C:exocyst"/>
    <property type="evidence" value="ECO:0007669"/>
    <property type="project" value="InterPro"/>
</dbReference>
<comment type="caution">
    <text evidence="5">The sequence shown here is derived from an EMBL/GenBank/DDBJ whole genome shotgun (WGS) entry which is preliminary data.</text>
</comment>
<dbReference type="Pfam" id="PF06046">
    <property type="entry name" value="Sec6"/>
    <property type="match status" value="1"/>
</dbReference>
<dbReference type="InterPro" id="IPR042532">
    <property type="entry name" value="EXOC3/Sec6_C"/>
</dbReference>
<dbReference type="Gene3D" id="1.10.357.50">
    <property type="match status" value="1"/>
</dbReference>
<comment type="similarity">
    <text evidence="1">Belongs to the SEC6 family.</text>
</comment>
<dbReference type="InterPro" id="IPR010326">
    <property type="entry name" value="EXOC3/Sec6"/>
</dbReference>
<feature type="coiled-coil region" evidence="4">
    <location>
        <begin position="122"/>
        <end position="149"/>
    </location>
</feature>
<gene>
    <name evidence="5" type="primary">SEC6_1</name>
    <name evidence="5" type="ORF">DFQ27_004464</name>
</gene>
<proteinExistence type="inferred from homology"/>
<dbReference type="AlphaFoldDB" id="A0A9P6QK49"/>
<keyword evidence="3" id="KW-0268">Exocytosis</keyword>
<organism evidence="5 6">
    <name type="scientific">Actinomortierella ambigua</name>
    <dbReference type="NCBI Taxonomy" id="1343610"/>
    <lineage>
        <taxon>Eukaryota</taxon>
        <taxon>Fungi</taxon>
        <taxon>Fungi incertae sedis</taxon>
        <taxon>Mucoromycota</taxon>
        <taxon>Mortierellomycotina</taxon>
        <taxon>Mortierellomycetes</taxon>
        <taxon>Mortierellales</taxon>
        <taxon>Mortierellaceae</taxon>
        <taxon>Actinomortierella</taxon>
    </lineage>
</organism>
<dbReference type="GO" id="GO:0000149">
    <property type="term" value="F:SNARE binding"/>
    <property type="evidence" value="ECO:0007669"/>
    <property type="project" value="TreeGrafter"/>
</dbReference>
<protein>
    <submittedName>
        <fullName evidence="5">SNARE-binding exocyst subunit S6</fullName>
    </submittedName>
</protein>